<evidence type="ECO:0000256" key="7">
    <source>
        <dbReference type="SAM" id="Phobius"/>
    </source>
</evidence>
<dbReference type="Proteomes" id="UP000464674">
    <property type="component" value="Chromosome"/>
</dbReference>
<accession>A0A857FS73</accession>
<feature type="transmembrane region" description="Helical" evidence="7">
    <location>
        <begin position="395"/>
        <end position="413"/>
    </location>
</feature>
<dbReference type="InterPro" id="IPR036458">
    <property type="entry name" value="Na:dicarbo_symporter_sf"/>
</dbReference>
<sequence length="426" mass="46697">MHWKYYCMTDRAGAAFGRYGKSLFIVLMLFLGLVFGIICNMYGGPLQEYTVASAQYILGLFIRLVKMIIVPLVMAGLISGLGNLAQHKGVGRLVGRLAVWIICASVISLGIGMMTSEVFHPGRLLSSQIGLSHEKMDIPTISLAEQVTHIIPSSIIDAMAHNEIMQVTAFSLLFGLGLISRYKNTTTVILQACNEFFNVMLRVTEIIMKSIPLVVFASTALIAARSGYQLVISYLYIILEFYVAVMLLVLAWFCAGFFCMGRDVFRLSRNIVQALILAFSTGSSEAAYSELIENLEEFGVNREVSGFLLPLCYSFNMDGAMMFQSFSVVLIADAYGIHLGFLTLCYIFGFLFISSKGMAIVPRGAIIILGNVLPTFGLPPEGILLLLGVDHFFDMARTAASIYGISVLVGILGRPAVHDNMIPEET</sequence>
<dbReference type="Gene3D" id="1.10.3860.10">
    <property type="entry name" value="Sodium:dicarboxylate symporter"/>
    <property type="match status" value="1"/>
</dbReference>
<feature type="transmembrane region" description="Helical" evidence="7">
    <location>
        <begin position="326"/>
        <end position="353"/>
    </location>
</feature>
<evidence type="ECO:0000256" key="3">
    <source>
        <dbReference type="ARBA" id="ARBA00022475"/>
    </source>
</evidence>
<dbReference type="PANTHER" id="PTHR42865">
    <property type="entry name" value="PROTON/GLUTAMATE-ASPARTATE SYMPORTER"/>
    <property type="match status" value="1"/>
</dbReference>
<dbReference type="InterPro" id="IPR001991">
    <property type="entry name" value="Na-dicarboxylate_symporter"/>
</dbReference>
<keyword evidence="2" id="KW-0813">Transport</keyword>
<feature type="transmembrane region" description="Helical" evidence="7">
    <location>
        <begin position="56"/>
        <end position="81"/>
    </location>
</feature>
<dbReference type="PANTHER" id="PTHR42865:SF7">
    <property type="entry name" value="PROTON_GLUTAMATE-ASPARTATE SYMPORTER"/>
    <property type="match status" value="1"/>
</dbReference>
<dbReference type="GO" id="GO:0006835">
    <property type="term" value="P:dicarboxylic acid transport"/>
    <property type="evidence" value="ECO:0007669"/>
    <property type="project" value="TreeGrafter"/>
</dbReference>
<reference evidence="8 9" key="1">
    <citation type="journal article" date="2020" name="Carbohydr. Polym.">
        <title>Characterization and optimization of production of bacterial cellulose from strain CGMCC 17276 based on whole-genome analysis.</title>
        <authorList>
            <person name="Lu T."/>
            <person name="Gao H."/>
            <person name="Liao B."/>
            <person name="Wu J."/>
            <person name="Zhang W."/>
            <person name="Huang J."/>
            <person name="Liu M."/>
            <person name="Huang J."/>
            <person name="Chang Z."/>
            <person name="Jin M."/>
            <person name="Yi Z."/>
            <person name="Jiang D."/>
        </authorList>
    </citation>
    <scope>NUCLEOTIDE SEQUENCE [LARGE SCALE GENOMIC DNA]</scope>
    <source>
        <strain evidence="8 9">CGMCC 17276</strain>
    </source>
</reference>
<evidence type="ECO:0000256" key="2">
    <source>
        <dbReference type="ARBA" id="ARBA00022448"/>
    </source>
</evidence>
<dbReference type="PRINTS" id="PR00173">
    <property type="entry name" value="EDTRNSPORT"/>
</dbReference>
<dbReference type="EMBL" id="CP041348">
    <property type="protein sequence ID" value="QHC35314.1"/>
    <property type="molecule type" value="Genomic_DNA"/>
</dbReference>
<evidence type="ECO:0000256" key="5">
    <source>
        <dbReference type="ARBA" id="ARBA00022989"/>
    </source>
</evidence>
<keyword evidence="5 7" id="KW-1133">Transmembrane helix</keyword>
<feature type="transmembrane region" description="Helical" evidence="7">
    <location>
        <begin position="21"/>
        <end position="44"/>
    </location>
</feature>
<feature type="transmembrane region" description="Helical" evidence="7">
    <location>
        <begin position="93"/>
        <end position="114"/>
    </location>
</feature>
<dbReference type="SUPFAM" id="SSF118215">
    <property type="entry name" value="Proton glutamate symport protein"/>
    <property type="match status" value="1"/>
</dbReference>
<keyword evidence="6 7" id="KW-0472">Membrane</keyword>
<keyword evidence="3" id="KW-1003">Cell membrane</keyword>
<evidence type="ECO:0000256" key="1">
    <source>
        <dbReference type="ARBA" id="ARBA00004651"/>
    </source>
</evidence>
<feature type="transmembrane region" description="Helical" evidence="7">
    <location>
        <begin position="210"/>
        <end position="228"/>
    </location>
</feature>
<feature type="transmembrane region" description="Helical" evidence="7">
    <location>
        <begin position="365"/>
        <end position="389"/>
    </location>
</feature>
<evidence type="ECO:0000256" key="4">
    <source>
        <dbReference type="ARBA" id="ARBA00022692"/>
    </source>
</evidence>
<protein>
    <submittedName>
        <fullName evidence="8">Dicarboxylate/amino acid:cation symporter</fullName>
    </submittedName>
</protein>
<feature type="transmembrane region" description="Helical" evidence="7">
    <location>
        <begin position="164"/>
        <end position="182"/>
    </location>
</feature>
<dbReference type="GO" id="GO:0005886">
    <property type="term" value="C:plasma membrane"/>
    <property type="evidence" value="ECO:0007669"/>
    <property type="project" value="UniProtKB-SubCell"/>
</dbReference>
<evidence type="ECO:0000313" key="9">
    <source>
        <dbReference type="Proteomes" id="UP000464674"/>
    </source>
</evidence>
<evidence type="ECO:0000256" key="6">
    <source>
        <dbReference type="ARBA" id="ARBA00023136"/>
    </source>
</evidence>
<proteinExistence type="predicted"/>
<comment type="subcellular location">
    <subcellularLocation>
        <location evidence="1">Cell membrane</location>
        <topology evidence="1">Multi-pass membrane protein</topology>
    </subcellularLocation>
</comment>
<organism evidence="8 9">
    <name type="scientific">Komagataeibacter xylinus</name>
    <name type="common">Gluconacetobacter xylinus</name>
    <dbReference type="NCBI Taxonomy" id="28448"/>
    <lineage>
        <taxon>Bacteria</taxon>
        <taxon>Pseudomonadati</taxon>
        <taxon>Pseudomonadota</taxon>
        <taxon>Alphaproteobacteria</taxon>
        <taxon>Acetobacterales</taxon>
        <taxon>Acetobacteraceae</taxon>
        <taxon>Komagataeibacter</taxon>
    </lineage>
</organism>
<gene>
    <name evidence="8" type="ORF">FMA36_07225</name>
</gene>
<evidence type="ECO:0000313" key="8">
    <source>
        <dbReference type="EMBL" id="QHC35314.1"/>
    </source>
</evidence>
<dbReference type="Pfam" id="PF00375">
    <property type="entry name" value="SDF"/>
    <property type="match status" value="1"/>
</dbReference>
<dbReference type="GO" id="GO:0015293">
    <property type="term" value="F:symporter activity"/>
    <property type="evidence" value="ECO:0007669"/>
    <property type="project" value="UniProtKB-KW"/>
</dbReference>
<keyword evidence="4 7" id="KW-0812">Transmembrane</keyword>
<dbReference type="AlphaFoldDB" id="A0A857FS73"/>
<name>A0A857FS73_KOMXY</name>
<feature type="transmembrane region" description="Helical" evidence="7">
    <location>
        <begin position="234"/>
        <end position="259"/>
    </location>
</feature>